<evidence type="ECO:0000256" key="1">
    <source>
        <dbReference type="SAM" id="Phobius"/>
    </source>
</evidence>
<keyword evidence="1" id="KW-0812">Transmembrane</keyword>
<accession>A0A0G1ZMM9</accession>
<name>A0A0G1ZMM9_9BACT</name>
<organism evidence="2 3">
    <name type="scientific">Candidatus Adlerbacteria bacterium GW2011_GWC1_50_9</name>
    <dbReference type="NCBI Taxonomy" id="1618608"/>
    <lineage>
        <taxon>Bacteria</taxon>
        <taxon>Candidatus Adleribacteriota</taxon>
    </lineage>
</organism>
<protein>
    <submittedName>
        <fullName evidence="2">Uncharacterized protein</fullName>
    </submittedName>
</protein>
<gene>
    <name evidence="2" type="ORF">UY61_C0026G0003</name>
</gene>
<reference evidence="2 3" key="1">
    <citation type="journal article" date="2015" name="Nature">
        <title>rRNA introns, odd ribosomes, and small enigmatic genomes across a large radiation of phyla.</title>
        <authorList>
            <person name="Brown C.T."/>
            <person name="Hug L.A."/>
            <person name="Thomas B.C."/>
            <person name="Sharon I."/>
            <person name="Castelle C.J."/>
            <person name="Singh A."/>
            <person name="Wilkins M.J."/>
            <person name="Williams K.H."/>
            <person name="Banfield J.F."/>
        </authorList>
    </citation>
    <scope>NUCLEOTIDE SEQUENCE [LARGE SCALE GENOMIC DNA]</scope>
</reference>
<keyword evidence="1" id="KW-1133">Transmembrane helix</keyword>
<keyword evidence="1" id="KW-0472">Membrane</keyword>
<comment type="caution">
    <text evidence="2">The sequence shown here is derived from an EMBL/GenBank/DDBJ whole genome shotgun (WGS) entry which is preliminary data.</text>
</comment>
<dbReference type="Proteomes" id="UP000034201">
    <property type="component" value="Unassembled WGS sequence"/>
</dbReference>
<feature type="transmembrane region" description="Helical" evidence="1">
    <location>
        <begin position="7"/>
        <end position="27"/>
    </location>
</feature>
<evidence type="ECO:0000313" key="2">
    <source>
        <dbReference type="EMBL" id="KKW20654.1"/>
    </source>
</evidence>
<dbReference type="AlphaFoldDB" id="A0A0G1ZMM9"/>
<evidence type="ECO:0000313" key="3">
    <source>
        <dbReference type="Proteomes" id="UP000034201"/>
    </source>
</evidence>
<dbReference type="EMBL" id="LCQQ01000026">
    <property type="protein sequence ID" value="KKW20654.1"/>
    <property type="molecule type" value="Genomic_DNA"/>
</dbReference>
<proteinExistence type="predicted"/>
<sequence>MITQDRLSWFIVVAFALSVISGVLGVYESTIADIL</sequence>